<gene>
    <name evidence="2" type="ORF">DXH95_05420</name>
</gene>
<feature type="chain" id="PRO_5017034484" evidence="1">
    <location>
        <begin position="23"/>
        <end position="193"/>
    </location>
</feature>
<keyword evidence="3" id="KW-1185">Reference proteome</keyword>
<evidence type="ECO:0000313" key="2">
    <source>
        <dbReference type="EMBL" id="RDV06839.1"/>
    </source>
</evidence>
<organism evidence="2 3">
    <name type="scientific">Sphingorhabdus pulchriflava</name>
    <dbReference type="NCBI Taxonomy" id="2292257"/>
    <lineage>
        <taxon>Bacteria</taxon>
        <taxon>Pseudomonadati</taxon>
        <taxon>Pseudomonadota</taxon>
        <taxon>Alphaproteobacteria</taxon>
        <taxon>Sphingomonadales</taxon>
        <taxon>Sphingomonadaceae</taxon>
        <taxon>Sphingorhabdus</taxon>
    </lineage>
</organism>
<dbReference type="Proteomes" id="UP000263833">
    <property type="component" value="Unassembled WGS sequence"/>
</dbReference>
<dbReference type="EMBL" id="QRGP01000001">
    <property type="protein sequence ID" value="RDV06839.1"/>
    <property type="molecule type" value="Genomic_DNA"/>
</dbReference>
<dbReference type="AlphaFoldDB" id="A0A371BGW8"/>
<keyword evidence="1" id="KW-0732">Signal</keyword>
<protein>
    <submittedName>
        <fullName evidence="2">Uncharacterized protein</fullName>
    </submittedName>
</protein>
<evidence type="ECO:0000256" key="1">
    <source>
        <dbReference type="SAM" id="SignalP"/>
    </source>
</evidence>
<reference evidence="3" key="1">
    <citation type="submission" date="2018-08" db="EMBL/GenBank/DDBJ databases">
        <authorList>
            <person name="Kim S.-J."/>
            <person name="Jung G.-Y."/>
        </authorList>
    </citation>
    <scope>NUCLEOTIDE SEQUENCE [LARGE SCALE GENOMIC DNA]</scope>
    <source>
        <strain evidence="3">GY_G</strain>
    </source>
</reference>
<comment type="caution">
    <text evidence="2">The sequence shown here is derived from an EMBL/GenBank/DDBJ whole genome shotgun (WGS) entry which is preliminary data.</text>
</comment>
<feature type="signal peptide" evidence="1">
    <location>
        <begin position="1"/>
        <end position="22"/>
    </location>
</feature>
<accession>A0A371BGW8</accession>
<sequence>MKKLLASAAALVALCSHQGTLAAQAAKPCMSKSEFQSVAVVLLPVLHSQAVTSCKAFLPANAGLLVQSDELTARYAESAARERIAAGDILARMLANDLPVPMAGTAILPFVEGMVPAMLADGIDAKTCEAANNIWTALSPLPPENIAATLGAILVAASKDKPETAETEADQAKRPFDDFAVCPYVATLEAKRS</sequence>
<evidence type="ECO:0000313" key="3">
    <source>
        <dbReference type="Proteomes" id="UP000263833"/>
    </source>
</evidence>
<name>A0A371BGW8_9SPHN</name>
<proteinExistence type="predicted"/>